<dbReference type="GO" id="GO:0055085">
    <property type="term" value="P:transmembrane transport"/>
    <property type="evidence" value="ECO:0007669"/>
    <property type="project" value="InterPro"/>
</dbReference>
<feature type="non-terminal residue" evidence="4">
    <location>
        <position position="227"/>
    </location>
</feature>
<evidence type="ECO:0000256" key="3">
    <source>
        <dbReference type="ARBA" id="ARBA00022729"/>
    </source>
</evidence>
<dbReference type="PANTHER" id="PTHR33376">
    <property type="match status" value="1"/>
</dbReference>
<dbReference type="InterPro" id="IPR038404">
    <property type="entry name" value="TRAP_DctP_sf"/>
</dbReference>
<dbReference type="Pfam" id="PF03480">
    <property type="entry name" value="DctP"/>
    <property type="match status" value="1"/>
</dbReference>
<protein>
    <recommendedName>
        <fullName evidence="5">C4-dicarboxylate ABC transporter substrate-binding protein</fullName>
    </recommendedName>
</protein>
<proteinExistence type="inferred from homology"/>
<keyword evidence="3" id="KW-0732">Signal</keyword>
<evidence type="ECO:0008006" key="5">
    <source>
        <dbReference type="Google" id="ProtNLM"/>
    </source>
</evidence>
<gene>
    <name evidence="4" type="ORF">METZ01_LOCUS366283</name>
</gene>
<dbReference type="NCBIfam" id="NF037995">
    <property type="entry name" value="TRAP_S1"/>
    <property type="match status" value="1"/>
</dbReference>
<evidence type="ECO:0000256" key="1">
    <source>
        <dbReference type="ARBA" id="ARBA00009023"/>
    </source>
</evidence>
<evidence type="ECO:0000313" key="4">
    <source>
        <dbReference type="EMBL" id="SVD13429.1"/>
    </source>
</evidence>
<dbReference type="EMBL" id="UINC01131616">
    <property type="protein sequence ID" value="SVD13429.1"/>
    <property type="molecule type" value="Genomic_DNA"/>
</dbReference>
<dbReference type="AlphaFoldDB" id="A0A382SU46"/>
<sequence length="227" mass="25222">MNKKDKKIFGGILKQYAMTMISFSLLMFIDINSVFAENFVARMSGHWSPKHQSAIHSQIFTDEVTKRSNGRLKIEFYPSKQLFGIREVMGAITSGAVELGGVVGVVSFPPINKNFNVASYPGLFSSYEQQRNFFKNSTVGRAVWDDLTKKSNSKLIMYNPVGPVMTFSSARELTGIEVMKGLKARALLKSERPMWKAFEANTVSLPTGEVYTALQTGMIDTINSPPG</sequence>
<comment type="similarity">
    <text evidence="1">Belongs to the bacterial solute-binding protein 7 family.</text>
</comment>
<accession>A0A382SU46</accession>
<dbReference type="Gene3D" id="3.40.190.170">
    <property type="entry name" value="Bacterial extracellular solute-binding protein, family 7"/>
    <property type="match status" value="1"/>
</dbReference>
<evidence type="ECO:0000256" key="2">
    <source>
        <dbReference type="ARBA" id="ARBA00022448"/>
    </source>
</evidence>
<dbReference type="PANTHER" id="PTHR33376:SF7">
    <property type="entry name" value="C4-DICARBOXYLATE-BINDING PROTEIN DCTB"/>
    <property type="match status" value="1"/>
</dbReference>
<dbReference type="InterPro" id="IPR018389">
    <property type="entry name" value="DctP_fam"/>
</dbReference>
<organism evidence="4">
    <name type="scientific">marine metagenome</name>
    <dbReference type="NCBI Taxonomy" id="408172"/>
    <lineage>
        <taxon>unclassified sequences</taxon>
        <taxon>metagenomes</taxon>
        <taxon>ecological metagenomes</taxon>
    </lineage>
</organism>
<name>A0A382SU46_9ZZZZ</name>
<reference evidence="4" key="1">
    <citation type="submission" date="2018-05" db="EMBL/GenBank/DDBJ databases">
        <authorList>
            <person name="Lanie J.A."/>
            <person name="Ng W.-L."/>
            <person name="Kazmierczak K.M."/>
            <person name="Andrzejewski T.M."/>
            <person name="Davidsen T.M."/>
            <person name="Wayne K.J."/>
            <person name="Tettelin H."/>
            <person name="Glass J.I."/>
            <person name="Rusch D."/>
            <person name="Podicherti R."/>
            <person name="Tsui H.-C.T."/>
            <person name="Winkler M.E."/>
        </authorList>
    </citation>
    <scope>NUCLEOTIDE SEQUENCE</scope>
</reference>
<keyword evidence="2" id="KW-0813">Transport</keyword>